<feature type="domain" description="RCK N-terminal" evidence="7">
    <location>
        <begin position="228"/>
        <end position="351"/>
    </location>
</feature>
<dbReference type="InterPro" id="IPR006036">
    <property type="entry name" value="K_uptake_TrkA"/>
</dbReference>
<dbReference type="NCBIfam" id="NF007041">
    <property type="entry name" value="PRK09496.3-4"/>
    <property type="match status" value="1"/>
</dbReference>
<dbReference type="PANTHER" id="PTHR43833:SF5">
    <property type="entry name" value="TRK SYSTEM POTASSIUM UPTAKE PROTEIN TRKA"/>
    <property type="match status" value="1"/>
</dbReference>
<dbReference type="Gene3D" id="3.40.50.720">
    <property type="entry name" value="NAD(P)-binding Rossmann-like Domain"/>
    <property type="match status" value="2"/>
</dbReference>
<evidence type="ECO:0000256" key="6">
    <source>
        <dbReference type="ARBA" id="ARBA00023065"/>
    </source>
</evidence>
<dbReference type="Pfam" id="PF02080">
    <property type="entry name" value="TrkA_C"/>
    <property type="match status" value="2"/>
</dbReference>
<evidence type="ECO:0000313" key="13">
    <source>
        <dbReference type="Proteomes" id="UP000095350"/>
    </source>
</evidence>
<dbReference type="EMBL" id="QRID01000008">
    <property type="protein sequence ID" value="RHG28154.1"/>
    <property type="molecule type" value="Genomic_DNA"/>
</dbReference>
<dbReference type="PROSITE" id="PS51201">
    <property type="entry name" value="RCK_N"/>
    <property type="match status" value="2"/>
</dbReference>
<reference evidence="9 13" key="1">
    <citation type="submission" date="2015-09" db="EMBL/GenBank/DDBJ databases">
        <authorList>
            <consortium name="Pathogen Informatics"/>
        </authorList>
    </citation>
    <scope>NUCLEOTIDE SEQUENCE [LARGE SCALE GENOMIC DNA]</scope>
    <source>
        <strain evidence="9 13">2789STDY5834960</strain>
    </source>
</reference>
<dbReference type="Proteomes" id="UP000478483">
    <property type="component" value="Unassembled WGS sequence"/>
</dbReference>
<evidence type="ECO:0000313" key="14">
    <source>
        <dbReference type="Proteomes" id="UP000284051"/>
    </source>
</evidence>
<feature type="domain" description="RCK N-terminal" evidence="7">
    <location>
        <begin position="1"/>
        <end position="124"/>
    </location>
</feature>
<feature type="domain" description="RCK C-terminal" evidence="8">
    <location>
        <begin position="140"/>
        <end position="224"/>
    </location>
</feature>
<evidence type="ECO:0000313" key="16">
    <source>
        <dbReference type="Proteomes" id="UP000478483"/>
    </source>
</evidence>
<proteinExistence type="predicted"/>
<dbReference type="InterPro" id="IPR036721">
    <property type="entry name" value="RCK_C_sf"/>
</dbReference>
<evidence type="ECO:0000256" key="2">
    <source>
        <dbReference type="ARBA" id="ARBA00022448"/>
    </source>
</evidence>
<dbReference type="NCBIfam" id="NF007033">
    <property type="entry name" value="PRK09496.1-5"/>
    <property type="match status" value="1"/>
</dbReference>
<dbReference type="RefSeq" id="WP_015519992.1">
    <property type="nucleotide sequence ID" value="NZ_CABIYH010000023.1"/>
</dbReference>
<dbReference type="EMBL" id="CYXZ01000023">
    <property type="protein sequence ID" value="CUN24788.1"/>
    <property type="molecule type" value="Genomic_DNA"/>
</dbReference>
<feature type="domain" description="RCK C-terminal" evidence="8">
    <location>
        <begin position="371"/>
        <end position="452"/>
    </location>
</feature>
<dbReference type="Pfam" id="PF02254">
    <property type="entry name" value="TrkA_N"/>
    <property type="match status" value="2"/>
</dbReference>
<dbReference type="NCBIfam" id="NF007039">
    <property type="entry name" value="PRK09496.3-2"/>
    <property type="match status" value="1"/>
</dbReference>
<evidence type="ECO:0000313" key="12">
    <source>
        <dbReference type="EMBL" id="RHG28154.1"/>
    </source>
</evidence>
<dbReference type="InterPro" id="IPR036291">
    <property type="entry name" value="NAD(P)-bd_dom_sf"/>
</dbReference>
<dbReference type="PROSITE" id="PS51202">
    <property type="entry name" value="RCK_C"/>
    <property type="match status" value="2"/>
</dbReference>
<accession>A0A173VFT2</accession>
<evidence type="ECO:0000259" key="7">
    <source>
        <dbReference type="PROSITE" id="PS51201"/>
    </source>
</evidence>
<dbReference type="Proteomes" id="UP000284051">
    <property type="component" value="Unassembled WGS sequence"/>
</dbReference>
<sequence length="452" mass="49585">MKIIIVGCGKVGYTLVEQLGSEDHDIVVIDEKPEKVSTITNNLDAMGIVGNGINHQTLIDAGITTADLLIAVTGDDEKNLLCCVIARKTGHCQTIARVRNPIYNKEIEFLKKEFGLAMIINPELAAANEIARIFQFPSAIRVDTFAKGHVELLHFKVTKGSPLIALKLFNLHQTLHSNVLVCTVIRGDKVIIPNGDFEFQENDVVAIASERRNAIDFFRKIGIVKNRVGNAILAGGGKVSYYLAKSLLASGIRVTIIEVDRERCDILSELLPHATVICGDATDQNLLLQEGLEHAQGFAALTGLDEENILLSLYANDISNAKTVTKINRINFHSVINELNLGSIIYPRIITSDYILKYARSTYNSKDSNVETLYKLANGKAEALEFIIKADSAVAGIPLADLHFRKNTLICCIYRNGKVIIPSGQDIMMAGDSVLVVLSGYRISDIKEILED</sequence>
<dbReference type="Gene3D" id="3.30.70.1450">
    <property type="entry name" value="Regulator of K+ conductance, C-terminal domain"/>
    <property type="match status" value="2"/>
</dbReference>
<keyword evidence="6" id="KW-0406">Ion transport</keyword>
<dbReference type="PaxDb" id="166486-ERS852572_02845"/>
<dbReference type="Proteomes" id="UP000095350">
    <property type="component" value="Unassembled WGS sequence"/>
</dbReference>
<evidence type="ECO:0000313" key="11">
    <source>
        <dbReference type="EMBL" id="RHA69048.1"/>
    </source>
</evidence>
<dbReference type="PRINTS" id="PR00335">
    <property type="entry name" value="KUPTAKETRKA"/>
</dbReference>
<dbReference type="SUPFAM" id="SSF116726">
    <property type="entry name" value="TrkA C-terminal domain-like"/>
    <property type="match status" value="2"/>
</dbReference>
<dbReference type="EMBL" id="QSFP01000003">
    <property type="protein sequence ID" value="RHA69048.1"/>
    <property type="molecule type" value="Genomic_DNA"/>
</dbReference>
<dbReference type="EMBL" id="WNAJ01000013">
    <property type="protein sequence ID" value="MTR85655.1"/>
    <property type="molecule type" value="Genomic_DNA"/>
</dbReference>
<gene>
    <name evidence="9" type="primary">trkA</name>
    <name evidence="12" type="ORF">DW264_09465</name>
    <name evidence="11" type="ORF">DW927_03330</name>
    <name evidence="9" type="ORF">ERS852572_02845</name>
    <name evidence="10" type="ORF">GMD50_11450</name>
</gene>
<organism evidence="9 13">
    <name type="scientific">Roseburia intestinalis</name>
    <dbReference type="NCBI Taxonomy" id="166486"/>
    <lineage>
        <taxon>Bacteria</taxon>
        <taxon>Bacillati</taxon>
        <taxon>Bacillota</taxon>
        <taxon>Clostridia</taxon>
        <taxon>Lachnospirales</taxon>
        <taxon>Lachnospiraceae</taxon>
        <taxon>Roseburia</taxon>
    </lineage>
</organism>
<evidence type="ECO:0000256" key="5">
    <source>
        <dbReference type="ARBA" id="ARBA00023027"/>
    </source>
</evidence>
<dbReference type="AlphaFoldDB" id="A0A173VFT2"/>
<dbReference type="GO" id="GO:0015079">
    <property type="term" value="F:potassium ion transmembrane transporter activity"/>
    <property type="evidence" value="ECO:0007669"/>
    <property type="project" value="InterPro"/>
</dbReference>
<keyword evidence="2" id="KW-0813">Transport</keyword>
<reference evidence="10 16" key="3">
    <citation type="journal article" date="2019" name="Nat. Med.">
        <title>A library of human gut bacterial isolates paired with longitudinal multiomics data enables mechanistic microbiome research.</title>
        <authorList>
            <person name="Poyet M."/>
            <person name="Groussin M."/>
            <person name="Gibbons S.M."/>
            <person name="Avila-Pacheco J."/>
            <person name="Jiang X."/>
            <person name="Kearney S.M."/>
            <person name="Perrotta A.R."/>
            <person name="Berdy B."/>
            <person name="Zhao S."/>
            <person name="Lieberman T.D."/>
            <person name="Swanson P.K."/>
            <person name="Smith M."/>
            <person name="Roesemann S."/>
            <person name="Alexander J.E."/>
            <person name="Rich S.A."/>
            <person name="Livny J."/>
            <person name="Vlamakis H."/>
            <person name="Clish C."/>
            <person name="Bullock K."/>
            <person name="Deik A."/>
            <person name="Scott J."/>
            <person name="Pierce K.A."/>
            <person name="Xavier R.J."/>
            <person name="Alm E.J."/>
        </authorList>
    </citation>
    <scope>NUCLEOTIDE SEQUENCE [LARGE SCALE GENOMIC DNA]</scope>
    <source>
        <strain evidence="10 16">BIOML-A1</strain>
    </source>
</reference>
<keyword evidence="4" id="KW-0630">Potassium</keyword>
<dbReference type="STRING" id="166486.ERS852572_02845"/>
<evidence type="ECO:0000313" key="15">
    <source>
        <dbReference type="Proteomes" id="UP000284465"/>
    </source>
</evidence>
<dbReference type="Proteomes" id="UP000284465">
    <property type="component" value="Unassembled WGS sequence"/>
</dbReference>
<dbReference type="InterPro" id="IPR003148">
    <property type="entry name" value="RCK_N"/>
</dbReference>
<evidence type="ECO:0000256" key="4">
    <source>
        <dbReference type="ARBA" id="ARBA00022958"/>
    </source>
</evidence>
<keyword evidence="3" id="KW-0633">Potassium transport</keyword>
<dbReference type="GO" id="GO:0005886">
    <property type="term" value="C:plasma membrane"/>
    <property type="evidence" value="ECO:0007669"/>
    <property type="project" value="InterPro"/>
</dbReference>
<evidence type="ECO:0000259" key="8">
    <source>
        <dbReference type="PROSITE" id="PS51202"/>
    </source>
</evidence>
<name>A0A173VFT2_9FIRM</name>
<protein>
    <recommendedName>
        <fullName evidence="1">Trk system potassium uptake protein TrkA</fullName>
    </recommendedName>
</protein>
<reference evidence="14 15" key="2">
    <citation type="submission" date="2018-08" db="EMBL/GenBank/DDBJ databases">
        <title>A genome reference for cultivated species of the human gut microbiota.</title>
        <authorList>
            <person name="Zou Y."/>
            <person name="Xue W."/>
            <person name="Luo G."/>
        </authorList>
    </citation>
    <scope>NUCLEOTIDE SEQUENCE [LARGE SCALE GENOMIC DNA]</scope>
    <source>
        <strain evidence="12 14">AM22-21LB</strain>
        <strain evidence="11 15">AM43-11</strain>
    </source>
</reference>
<dbReference type="OrthoDB" id="9775180at2"/>
<keyword evidence="5" id="KW-0520">NAD</keyword>
<dbReference type="InterPro" id="IPR050721">
    <property type="entry name" value="Trk_Ktr_HKT_K-transport"/>
</dbReference>
<dbReference type="PANTHER" id="PTHR43833">
    <property type="entry name" value="POTASSIUM CHANNEL PROTEIN 2-RELATED-RELATED"/>
    <property type="match status" value="1"/>
</dbReference>
<evidence type="ECO:0000313" key="10">
    <source>
        <dbReference type="EMBL" id="MTR85655.1"/>
    </source>
</evidence>
<dbReference type="SUPFAM" id="SSF51735">
    <property type="entry name" value="NAD(P)-binding Rossmann-fold domains"/>
    <property type="match status" value="2"/>
</dbReference>
<evidence type="ECO:0000256" key="1">
    <source>
        <dbReference type="ARBA" id="ARBA00017378"/>
    </source>
</evidence>
<evidence type="ECO:0000313" key="9">
    <source>
        <dbReference type="EMBL" id="CUN24788.1"/>
    </source>
</evidence>
<evidence type="ECO:0000256" key="3">
    <source>
        <dbReference type="ARBA" id="ARBA00022538"/>
    </source>
</evidence>
<dbReference type="InterPro" id="IPR006037">
    <property type="entry name" value="RCK_C"/>
</dbReference>